<dbReference type="AlphaFoldDB" id="A0A5C3QBK4"/>
<name>A0A5C3QBK4_9AGAR</name>
<keyword evidence="2" id="KW-1185">Reference proteome</keyword>
<gene>
    <name evidence="1" type="ORF">BDV98DRAFT_577090</name>
</gene>
<dbReference type="EMBL" id="ML178873">
    <property type="protein sequence ID" value="TFK95823.1"/>
    <property type="molecule type" value="Genomic_DNA"/>
</dbReference>
<accession>A0A5C3QBK4</accession>
<dbReference type="Proteomes" id="UP000305067">
    <property type="component" value="Unassembled WGS sequence"/>
</dbReference>
<reference evidence="1 2" key="1">
    <citation type="journal article" date="2019" name="Nat. Ecol. Evol.">
        <title>Megaphylogeny resolves global patterns of mushroom evolution.</title>
        <authorList>
            <person name="Varga T."/>
            <person name="Krizsan K."/>
            <person name="Foldi C."/>
            <person name="Dima B."/>
            <person name="Sanchez-Garcia M."/>
            <person name="Sanchez-Ramirez S."/>
            <person name="Szollosi G.J."/>
            <person name="Szarkandi J.G."/>
            <person name="Papp V."/>
            <person name="Albert L."/>
            <person name="Andreopoulos W."/>
            <person name="Angelini C."/>
            <person name="Antonin V."/>
            <person name="Barry K.W."/>
            <person name="Bougher N.L."/>
            <person name="Buchanan P."/>
            <person name="Buyck B."/>
            <person name="Bense V."/>
            <person name="Catcheside P."/>
            <person name="Chovatia M."/>
            <person name="Cooper J."/>
            <person name="Damon W."/>
            <person name="Desjardin D."/>
            <person name="Finy P."/>
            <person name="Geml J."/>
            <person name="Haridas S."/>
            <person name="Hughes K."/>
            <person name="Justo A."/>
            <person name="Karasinski D."/>
            <person name="Kautmanova I."/>
            <person name="Kiss B."/>
            <person name="Kocsube S."/>
            <person name="Kotiranta H."/>
            <person name="LaButti K.M."/>
            <person name="Lechner B.E."/>
            <person name="Liimatainen K."/>
            <person name="Lipzen A."/>
            <person name="Lukacs Z."/>
            <person name="Mihaltcheva S."/>
            <person name="Morgado L.N."/>
            <person name="Niskanen T."/>
            <person name="Noordeloos M.E."/>
            <person name="Ohm R.A."/>
            <person name="Ortiz-Santana B."/>
            <person name="Ovrebo C."/>
            <person name="Racz N."/>
            <person name="Riley R."/>
            <person name="Savchenko A."/>
            <person name="Shiryaev A."/>
            <person name="Soop K."/>
            <person name="Spirin V."/>
            <person name="Szebenyi C."/>
            <person name="Tomsovsky M."/>
            <person name="Tulloss R.E."/>
            <person name="Uehling J."/>
            <person name="Grigoriev I.V."/>
            <person name="Vagvolgyi C."/>
            <person name="Papp T."/>
            <person name="Martin F.M."/>
            <person name="Miettinen O."/>
            <person name="Hibbett D.S."/>
            <person name="Nagy L.G."/>
        </authorList>
    </citation>
    <scope>NUCLEOTIDE SEQUENCE [LARGE SCALE GENOMIC DNA]</scope>
    <source>
        <strain evidence="1 2">CBS 309.79</strain>
    </source>
</reference>
<protein>
    <submittedName>
        <fullName evidence="1">Uncharacterized protein</fullName>
    </submittedName>
</protein>
<organism evidence="1 2">
    <name type="scientific">Pterulicium gracile</name>
    <dbReference type="NCBI Taxonomy" id="1884261"/>
    <lineage>
        <taxon>Eukaryota</taxon>
        <taxon>Fungi</taxon>
        <taxon>Dikarya</taxon>
        <taxon>Basidiomycota</taxon>
        <taxon>Agaricomycotina</taxon>
        <taxon>Agaricomycetes</taxon>
        <taxon>Agaricomycetidae</taxon>
        <taxon>Agaricales</taxon>
        <taxon>Pleurotineae</taxon>
        <taxon>Pterulaceae</taxon>
        <taxon>Pterulicium</taxon>
    </lineage>
</organism>
<sequence>MVAKELAPIGLSISQSLPRWRPYKHTLCQILACFNLSTNTKKPHEPPFGARIARISSRSLDHLVGSLQVSRDSSATSNRLAREGQTDRRRLAAFSEESPFLGACVTASSTLFRDLRMPHECRGQQHLDLEPAFTSSWIRGGSVGRVRSRLLCGATRLFSCNFRFTGVCPQRFDSGWNIGPSFFPPLDAALRRDQLLTSLQNLPFFLTPPQWYSLGPVSEI</sequence>
<proteinExistence type="predicted"/>
<evidence type="ECO:0000313" key="2">
    <source>
        <dbReference type="Proteomes" id="UP000305067"/>
    </source>
</evidence>
<evidence type="ECO:0000313" key="1">
    <source>
        <dbReference type="EMBL" id="TFK95823.1"/>
    </source>
</evidence>